<evidence type="ECO:0000313" key="5">
    <source>
        <dbReference type="Proteomes" id="UP000178996"/>
    </source>
</evidence>
<dbReference type="Gene3D" id="2.60.120.1440">
    <property type="match status" value="1"/>
</dbReference>
<reference evidence="4 5" key="1">
    <citation type="journal article" date="2016" name="Nat. Commun.">
        <title>Thousands of microbial genomes shed light on interconnected biogeochemical processes in an aquifer system.</title>
        <authorList>
            <person name="Anantharaman K."/>
            <person name="Brown C.T."/>
            <person name="Hug L.A."/>
            <person name="Sharon I."/>
            <person name="Castelle C.J."/>
            <person name="Probst A.J."/>
            <person name="Thomas B.C."/>
            <person name="Singh A."/>
            <person name="Wilkins M.J."/>
            <person name="Karaoz U."/>
            <person name="Brodie E.L."/>
            <person name="Williams K.H."/>
            <person name="Hubbard S.S."/>
            <person name="Banfield J.F."/>
        </authorList>
    </citation>
    <scope>NUCLEOTIDE SEQUENCE [LARGE SCALE GENOMIC DNA]</scope>
</reference>
<keyword evidence="2" id="KW-0812">Transmembrane</keyword>
<dbReference type="Pfam" id="PF04773">
    <property type="entry name" value="FecR"/>
    <property type="match status" value="1"/>
</dbReference>
<sequence>MKIIFRLKTILVMSVAISTVLLVATVFFIVPNTNAQTDIDACQNEYNASRSKCIEDNKICNASCGENYDCKLACNLEANSCEDATVDRQRKCLGVWPYDQSSDQDLPVVDVSPTQPESPPQTTIPPPAQPQTSPKTLPPTTPQHTTTKPPEQPAEQSTEQAPQTIVDWTNKIDNFFITLSAGFEPIFVTFLDKITENKPEDFLNKQPDEQQKIIDDFIKSERPATVIVGKIDGKPIEVELRDMPLADTAKEPLKVVARQDPKGILEISPSLWLNSEETLIRGATLYPVPGGEQEKYLLSEEYRQKGHFSLPIVDPIGLSFEEYHKKRGEMLSLFESQFNYTVPIVVTASGQSVSLILLGGDSPTPKTTSTDENQKKQQTVNWENIKFVTKPGARQIGVLNDTPFVLHPDSQVSIKSLNALELSGGAVEIQRPNDPLDSSFVVETPLGTVKSNKTRFWVAYNPTRGYILVGVWEGAVSVTHAYTGKTMMLEAFENGTPNIVLLLSPEFGKSKIGTWLWIILVIAIVAVGYFAYLKKDMLMRMIKKQPTP</sequence>
<keyword evidence="2" id="KW-1133">Transmembrane helix</keyword>
<gene>
    <name evidence="4" type="ORF">A3G60_01870</name>
</gene>
<evidence type="ECO:0000313" key="4">
    <source>
        <dbReference type="EMBL" id="OGZ56236.1"/>
    </source>
</evidence>
<organism evidence="4 5">
    <name type="scientific">Candidatus Ryanbacteria bacterium RIFCSPLOWO2_12_FULL_47_9c</name>
    <dbReference type="NCBI Taxonomy" id="1802131"/>
    <lineage>
        <taxon>Bacteria</taxon>
        <taxon>Candidatus Ryaniibacteriota</taxon>
    </lineage>
</organism>
<feature type="compositionally biased region" description="Pro residues" evidence="1">
    <location>
        <begin position="116"/>
        <end position="129"/>
    </location>
</feature>
<feature type="transmembrane region" description="Helical" evidence="2">
    <location>
        <begin position="514"/>
        <end position="533"/>
    </location>
</feature>
<dbReference type="AlphaFoldDB" id="A0A1G2H178"/>
<dbReference type="EMBL" id="MHOB01000056">
    <property type="protein sequence ID" value="OGZ56236.1"/>
    <property type="molecule type" value="Genomic_DNA"/>
</dbReference>
<dbReference type="InterPro" id="IPR006860">
    <property type="entry name" value="FecR"/>
</dbReference>
<feature type="transmembrane region" description="Helical" evidence="2">
    <location>
        <begin position="9"/>
        <end position="30"/>
    </location>
</feature>
<protein>
    <recommendedName>
        <fullName evidence="3">FecR protein domain-containing protein</fullName>
    </recommendedName>
</protein>
<name>A0A1G2H178_9BACT</name>
<proteinExistence type="predicted"/>
<feature type="region of interest" description="Disordered" evidence="1">
    <location>
        <begin position="103"/>
        <end position="160"/>
    </location>
</feature>
<comment type="caution">
    <text evidence="4">The sequence shown here is derived from an EMBL/GenBank/DDBJ whole genome shotgun (WGS) entry which is preliminary data.</text>
</comment>
<keyword evidence="2" id="KW-0472">Membrane</keyword>
<evidence type="ECO:0000256" key="2">
    <source>
        <dbReference type="SAM" id="Phobius"/>
    </source>
</evidence>
<evidence type="ECO:0000256" key="1">
    <source>
        <dbReference type="SAM" id="MobiDB-lite"/>
    </source>
</evidence>
<dbReference type="Proteomes" id="UP000178996">
    <property type="component" value="Unassembled WGS sequence"/>
</dbReference>
<evidence type="ECO:0000259" key="3">
    <source>
        <dbReference type="Pfam" id="PF04773"/>
    </source>
</evidence>
<accession>A0A1G2H178</accession>
<feature type="domain" description="FecR protein" evidence="3">
    <location>
        <begin position="392"/>
        <end position="476"/>
    </location>
</feature>